<accession>A0A1N7M943</accession>
<feature type="transmembrane region" description="Helical" evidence="1">
    <location>
        <begin position="22"/>
        <end position="40"/>
    </location>
</feature>
<keyword evidence="1" id="KW-1133">Transmembrane helix</keyword>
<dbReference type="STRING" id="619304.SAMN05421760_105280"/>
<dbReference type="RefSeq" id="WP_054340305.1">
    <property type="nucleotide sequence ID" value="NZ_FTOE01000005.1"/>
</dbReference>
<gene>
    <name evidence="2" type="ORF">SAMN05421760_105280</name>
</gene>
<evidence type="ECO:0000313" key="2">
    <source>
        <dbReference type="EMBL" id="SIS82604.1"/>
    </source>
</evidence>
<dbReference type="EMBL" id="FTOE01000005">
    <property type="protein sequence ID" value="SIS82604.1"/>
    <property type="molecule type" value="Genomic_DNA"/>
</dbReference>
<name>A0A1N7M943_9GAMM</name>
<keyword evidence="1" id="KW-0472">Membrane</keyword>
<evidence type="ECO:0000313" key="3">
    <source>
        <dbReference type="Proteomes" id="UP000185999"/>
    </source>
</evidence>
<organism evidence="2 3">
    <name type="scientific">Neptunomonas antarctica</name>
    <dbReference type="NCBI Taxonomy" id="619304"/>
    <lineage>
        <taxon>Bacteria</taxon>
        <taxon>Pseudomonadati</taxon>
        <taxon>Pseudomonadota</taxon>
        <taxon>Gammaproteobacteria</taxon>
        <taxon>Oceanospirillales</taxon>
        <taxon>Oceanospirillaceae</taxon>
        <taxon>Neptunomonas</taxon>
    </lineage>
</organism>
<protein>
    <submittedName>
        <fullName evidence="2">Uncharacterized protein</fullName>
    </submittedName>
</protein>
<dbReference type="Proteomes" id="UP000185999">
    <property type="component" value="Unassembled WGS sequence"/>
</dbReference>
<feature type="transmembrane region" description="Helical" evidence="1">
    <location>
        <begin position="52"/>
        <end position="73"/>
    </location>
</feature>
<sequence length="79" mass="8993">MFEEHKGKYDSELPKRDWFGDIMLWGFGGTVIGVVLIAIFDSPLLRQISSVPMFIFSALCLGVVVLFLLKTLIDVWSWV</sequence>
<keyword evidence="1" id="KW-0812">Transmembrane</keyword>
<evidence type="ECO:0000256" key="1">
    <source>
        <dbReference type="SAM" id="Phobius"/>
    </source>
</evidence>
<dbReference type="AlphaFoldDB" id="A0A1N7M943"/>
<proteinExistence type="predicted"/>
<reference evidence="3" key="1">
    <citation type="submission" date="2017-01" db="EMBL/GenBank/DDBJ databases">
        <authorList>
            <person name="Varghese N."/>
            <person name="Submissions S."/>
        </authorList>
    </citation>
    <scope>NUCLEOTIDE SEQUENCE [LARGE SCALE GENOMIC DNA]</scope>
    <source>
        <strain evidence="3">DSM 22306</strain>
    </source>
</reference>
<keyword evidence="3" id="KW-1185">Reference proteome</keyword>